<name>A0A1X7QXN0_9SACH</name>
<dbReference type="GO" id="GO:0004222">
    <property type="term" value="F:metalloendopeptidase activity"/>
    <property type="evidence" value="ECO:0007669"/>
    <property type="project" value="UniProtKB-ARBA"/>
</dbReference>
<reference evidence="11 12" key="1">
    <citation type="submission" date="2017-04" db="EMBL/GenBank/DDBJ databases">
        <authorList>
            <person name="Afonso C.L."/>
            <person name="Miller P.J."/>
            <person name="Scott M.A."/>
            <person name="Spackman E."/>
            <person name="Goraichik I."/>
            <person name="Dimitrov K.M."/>
            <person name="Suarez D.L."/>
            <person name="Swayne D.E."/>
        </authorList>
    </citation>
    <scope>NUCLEOTIDE SEQUENCE [LARGE SCALE GENOMIC DNA]</scope>
</reference>
<feature type="domain" description="Peptidase M16 middle/third" evidence="9">
    <location>
        <begin position="506"/>
        <end position="791"/>
    </location>
</feature>
<dbReference type="GO" id="GO:0046872">
    <property type="term" value="F:metal ion binding"/>
    <property type="evidence" value="ECO:0007669"/>
    <property type="project" value="UniProtKB-KW"/>
</dbReference>
<dbReference type="SUPFAM" id="SSF63411">
    <property type="entry name" value="LuxS/MPP-like metallohydrolase"/>
    <property type="match status" value="4"/>
</dbReference>
<evidence type="ECO:0000259" key="8">
    <source>
        <dbReference type="Pfam" id="PF00675"/>
    </source>
</evidence>
<dbReference type="PANTHER" id="PTHR43690:SF18">
    <property type="entry name" value="INSULIN-DEGRADING ENZYME-RELATED"/>
    <property type="match status" value="1"/>
</dbReference>
<dbReference type="InterPro" id="IPR011249">
    <property type="entry name" value="Metalloenz_LuxS/M16"/>
</dbReference>
<dbReference type="AlphaFoldDB" id="A0A1X7QXN0"/>
<accession>A0A1X7QXN0</accession>
<dbReference type="InterPro" id="IPR050626">
    <property type="entry name" value="Peptidase_M16"/>
</dbReference>
<dbReference type="Proteomes" id="UP000196158">
    <property type="component" value="Unassembled WGS sequence"/>
</dbReference>
<keyword evidence="12" id="KW-1185">Reference proteome</keyword>
<gene>
    <name evidence="11" type="ORF">KASA_0Q06105G</name>
</gene>
<dbReference type="Pfam" id="PF00675">
    <property type="entry name" value="Peptidase_M16"/>
    <property type="match status" value="1"/>
</dbReference>
<dbReference type="STRING" id="1789683.A0A1X7QXN0"/>
<dbReference type="GO" id="GO:0005739">
    <property type="term" value="C:mitochondrion"/>
    <property type="evidence" value="ECO:0007669"/>
    <property type="project" value="TreeGrafter"/>
</dbReference>
<organism evidence="11 12">
    <name type="scientific">Maudiozyma saulgeensis</name>
    <dbReference type="NCBI Taxonomy" id="1789683"/>
    <lineage>
        <taxon>Eukaryota</taxon>
        <taxon>Fungi</taxon>
        <taxon>Dikarya</taxon>
        <taxon>Ascomycota</taxon>
        <taxon>Saccharomycotina</taxon>
        <taxon>Saccharomycetes</taxon>
        <taxon>Saccharomycetales</taxon>
        <taxon>Saccharomycetaceae</taxon>
        <taxon>Maudiozyma</taxon>
    </lineage>
</organism>
<dbReference type="EMBL" id="FXLY01000002">
    <property type="protein sequence ID" value="SMN18178.1"/>
    <property type="molecule type" value="Genomic_DNA"/>
</dbReference>
<feature type="domain" description="Peptidase M16 N-terminal" evidence="8">
    <location>
        <begin position="36"/>
        <end position="172"/>
    </location>
</feature>
<evidence type="ECO:0000256" key="5">
    <source>
        <dbReference type="ARBA" id="ARBA00022801"/>
    </source>
</evidence>
<dbReference type="GO" id="GO:0005829">
    <property type="term" value="C:cytosol"/>
    <property type="evidence" value="ECO:0007669"/>
    <property type="project" value="TreeGrafter"/>
</dbReference>
<evidence type="ECO:0000256" key="7">
    <source>
        <dbReference type="ARBA" id="ARBA00023049"/>
    </source>
</evidence>
<protein>
    <submittedName>
        <fullName evidence="11">Similar to Saccharomyces cerevisiae YPR122W AXL1 Haploid specific endoprotease that performs one of two N-terminal cleavages during maturation of a-factor mating pheromone</fullName>
    </submittedName>
</protein>
<evidence type="ECO:0000256" key="2">
    <source>
        <dbReference type="ARBA" id="ARBA00007261"/>
    </source>
</evidence>
<evidence type="ECO:0000256" key="3">
    <source>
        <dbReference type="ARBA" id="ARBA00022670"/>
    </source>
</evidence>
<evidence type="ECO:0000256" key="1">
    <source>
        <dbReference type="ARBA" id="ARBA00001947"/>
    </source>
</evidence>
<keyword evidence="4" id="KW-0479">Metal-binding</keyword>
<evidence type="ECO:0000313" key="12">
    <source>
        <dbReference type="Proteomes" id="UP000196158"/>
    </source>
</evidence>
<keyword evidence="6" id="KW-0862">Zinc</keyword>
<keyword evidence="5" id="KW-0378">Hydrolase</keyword>
<proteinExistence type="inferred from homology"/>
<sequence length="1247" mass="143061">MSLSEIQNCDARLFTPLSYSNRNHRLCILPNGILTLLISDPDDKMSSCSLSVAAGSYSDPKGIPGIAHLFEHMLLAAGSTKYPVPGYYHEMITKYNGFQNAFTTGEQTTFYFEIPVLSLDGTIVFDNIVDVFASYFNDPIFNPLIINKEVYAINSEHENNISSTSKILYQATRLLANRDHPFSQFSTGNMASLRNVSAVHPKNLRSLLIKYYRENISSRTMTLCIRGPQSVNSLAKLAYSNFGKLLDKKVGLIRSLSTIKCRPYSKPRAKRNINNKELDVNNFRILEEVWKTKLNGIQVFTNEKENCDNTIFVKSNKSLTVRFVFPINFDDNKLPDKDIKLFSRIWCDLFGDESRTSCCEYFMEREWITGCFSYVSEFTIQDIGLVFELDLSNTGWKHLDNITEILISNVIPRFTRGNLQKLSKYIRDQNYIDIISFINQKKKKSPMEETSEISSILLENLKELTVVNIFKGSSILSENSSDVNTEILDDKSQDMDNWWREQAIKFQKFLADCMSPTNMRVIVHGNNPQRCGLMNNFKKKLSLDEYYEFKYQKKYINYSKFYKRYATEYKNNGSNIDYPGENSFIIPEYRNLTVLRQILMETSLKSKYSSLIPNITEHQILHLPRLVSFNSKYELWVLEDDTLNEPLTRKTIVTFELASTSINPSPRNTILLEILAQILFKIVSPELYQAVKVGYAYTIASSDRGEVTLKFSIYGFGTGIIQIMDHITAGTESILKMNSRSKSDKEMFRKGRILTRNKYKNASMENCIKSSSIGLLILLEKHMWTLEDRTDALESIDMDEFLNFCDKFLKGDNNFLTLFIQGDLSQADTINNYLDKNMTGHFSTRTDFPGSPHRVTNQPLKTVVLKPGSNYLLEHDGICDDPNNAITYFIQMGSRYDLKIRALTFFTSYLMSLTLIPELRNKRQIGYVVMSGVRELTETIGIHITIMSGSNPISIEEAIDEYLEDFESEILGTINDSIFFNEYILKYIQIIKHDPSLLDTTNGSTGETTSGPINLMNEIIPNVRVGSTEILNSYEMNRHIQFMNKIIDGEVISNKELQESQQNILEQITLTEYKNFIWEKTSTFSAKRSKVSIMINSVMSQDEIREQTLLLQLGAFFKMKGLLIESKELQDIVERTHGNPFLLMKGLLASFHNKKEGLRLCSVILKEIYNSLETASYQKLIKAPLGTIQRVSNRSFHQYLENPNKTTWKEQHPNQTNEPSTLQQRIKVPAVELPGPNAFRTMKTSLI</sequence>
<keyword evidence="3 11" id="KW-0645">Protease</keyword>
<dbReference type="Gene3D" id="3.30.830.10">
    <property type="entry name" value="Metalloenzyme, LuxS/M16 peptidase-like"/>
    <property type="match status" value="4"/>
</dbReference>
<dbReference type="InterPro" id="IPR032632">
    <property type="entry name" value="Peptidase_M16_M"/>
</dbReference>
<evidence type="ECO:0000259" key="10">
    <source>
        <dbReference type="Pfam" id="PF22456"/>
    </source>
</evidence>
<comment type="similarity">
    <text evidence="2">Belongs to the peptidase M16 family.</text>
</comment>
<dbReference type="InterPro" id="IPR054734">
    <property type="entry name" value="PqqF-like_C_4"/>
</dbReference>
<dbReference type="Pfam" id="PF16187">
    <property type="entry name" value="Peptidase_M16_M"/>
    <property type="match status" value="1"/>
</dbReference>
<comment type="cofactor">
    <cofactor evidence="1">
        <name>Zn(2+)</name>
        <dbReference type="ChEBI" id="CHEBI:29105"/>
    </cofactor>
</comment>
<dbReference type="FunFam" id="3.30.830.10:FF:000012">
    <property type="entry name" value="Protease 3"/>
    <property type="match status" value="1"/>
</dbReference>
<dbReference type="GO" id="GO:0043171">
    <property type="term" value="P:peptide catabolic process"/>
    <property type="evidence" value="ECO:0007669"/>
    <property type="project" value="TreeGrafter"/>
</dbReference>
<evidence type="ECO:0000313" key="11">
    <source>
        <dbReference type="EMBL" id="SMN18178.1"/>
    </source>
</evidence>
<dbReference type="InterPro" id="IPR011765">
    <property type="entry name" value="Pept_M16_N"/>
</dbReference>
<feature type="domain" description="Coenzyme PQQ synthesis protein F-like C-terminal lobe" evidence="10">
    <location>
        <begin position="916"/>
        <end position="970"/>
    </location>
</feature>
<dbReference type="Pfam" id="PF22456">
    <property type="entry name" value="PqqF-like_C_4"/>
    <property type="match status" value="1"/>
</dbReference>
<evidence type="ECO:0000259" key="9">
    <source>
        <dbReference type="Pfam" id="PF16187"/>
    </source>
</evidence>
<dbReference type="OrthoDB" id="952271at2759"/>
<dbReference type="PANTHER" id="PTHR43690">
    <property type="entry name" value="NARDILYSIN"/>
    <property type="match status" value="1"/>
</dbReference>
<evidence type="ECO:0000256" key="6">
    <source>
        <dbReference type="ARBA" id="ARBA00022833"/>
    </source>
</evidence>
<keyword evidence="7" id="KW-0482">Metalloprotease</keyword>
<evidence type="ECO:0000256" key="4">
    <source>
        <dbReference type="ARBA" id="ARBA00022723"/>
    </source>
</evidence>
<dbReference type="GO" id="GO:0051603">
    <property type="term" value="P:proteolysis involved in protein catabolic process"/>
    <property type="evidence" value="ECO:0007669"/>
    <property type="project" value="TreeGrafter"/>
</dbReference>